<gene>
    <name evidence="2" type="ORF">J2X19_001161</name>
</gene>
<dbReference type="Gene3D" id="2.40.160.20">
    <property type="match status" value="1"/>
</dbReference>
<keyword evidence="1" id="KW-0998">Cell outer membrane</keyword>
<reference evidence="2 3" key="1">
    <citation type="submission" date="2023-07" db="EMBL/GenBank/DDBJ databases">
        <title>Sorghum-associated microbial communities from plants grown in Nebraska, USA.</title>
        <authorList>
            <person name="Schachtman D."/>
        </authorList>
    </citation>
    <scope>NUCLEOTIDE SEQUENCE [LARGE SCALE GENOMIC DNA]</scope>
    <source>
        <strain evidence="2 3">BE313</strain>
    </source>
</reference>
<dbReference type="InterPro" id="IPR011250">
    <property type="entry name" value="OMP/PagP_B-barrel"/>
</dbReference>
<dbReference type="InterPro" id="IPR018550">
    <property type="entry name" value="Lipid-A_deacylase-rel"/>
</dbReference>
<keyword evidence="3" id="KW-1185">Reference proteome</keyword>
<evidence type="ECO:0000313" key="3">
    <source>
        <dbReference type="Proteomes" id="UP001180487"/>
    </source>
</evidence>
<dbReference type="PIRSF" id="PIRSF029681">
    <property type="entry name" value="PagL"/>
    <property type="match status" value="1"/>
</dbReference>
<comment type="similarity">
    <text evidence="1">Belongs to the PagL family.</text>
</comment>
<accession>A0ABU2C597</accession>
<evidence type="ECO:0000313" key="2">
    <source>
        <dbReference type="EMBL" id="MDR7376503.1"/>
    </source>
</evidence>
<organism evidence="2 3">
    <name type="scientific">Rhodoferax ferrireducens</name>
    <dbReference type="NCBI Taxonomy" id="192843"/>
    <lineage>
        <taxon>Bacteria</taxon>
        <taxon>Pseudomonadati</taxon>
        <taxon>Pseudomonadota</taxon>
        <taxon>Betaproteobacteria</taxon>
        <taxon>Burkholderiales</taxon>
        <taxon>Comamonadaceae</taxon>
        <taxon>Rhodoferax</taxon>
    </lineage>
</organism>
<name>A0ABU2C597_9BURK</name>
<dbReference type="EC" id="3.1.1.77" evidence="1"/>
<dbReference type="EMBL" id="JAVDXT010000001">
    <property type="protein sequence ID" value="MDR7376503.1"/>
    <property type="molecule type" value="Genomic_DNA"/>
</dbReference>
<protein>
    <recommendedName>
        <fullName evidence="1">Lipid A deacylase</fullName>
        <ecNumber evidence="1">3.1.1.77</ecNumber>
    </recommendedName>
    <alternativeName>
        <fullName evidence="1">LPS 3-O-deacylase</fullName>
    </alternativeName>
    <alternativeName>
        <fullName evidence="1">Outer membrane enzyme</fullName>
    </alternativeName>
</protein>
<comment type="function">
    <text evidence="1">Has lipid A 3-O-deacylase activity. Hydrolyzes the ester bond at the 3 position of lipid A, a bioactive component of lipopolysaccharide (LPS), thereby releasing the primary fatty acyl moiety.</text>
</comment>
<dbReference type="SUPFAM" id="SSF56925">
    <property type="entry name" value="OMPA-like"/>
    <property type="match status" value="1"/>
</dbReference>
<dbReference type="GO" id="GO:0016787">
    <property type="term" value="F:hydrolase activity"/>
    <property type="evidence" value="ECO:0007669"/>
    <property type="project" value="UniProtKB-KW"/>
</dbReference>
<keyword evidence="1" id="KW-0472">Membrane</keyword>
<comment type="catalytic activity">
    <reaction evidence="1">
        <text>a 3-(acyloxy)acyl derivative of bacterial toxin + H2O = a 3-hydroxyacyl derivative of bacterial toxin + a fatty acid + H(+)</text>
        <dbReference type="Rhea" id="RHEA:12032"/>
        <dbReference type="ChEBI" id="CHEBI:15377"/>
        <dbReference type="ChEBI" id="CHEBI:15378"/>
        <dbReference type="ChEBI" id="CHEBI:28868"/>
        <dbReference type="ChEBI" id="CHEBI:136853"/>
        <dbReference type="ChEBI" id="CHEBI:140675"/>
        <dbReference type="EC" id="3.1.1.77"/>
    </reaction>
</comment>
<keyword evidence="1 2" id="KW-0378">Hydrolase</keyword>
<sequence length="172" mass="19509">MGIVGWSPASAADRTGPSVYLEAGQTLEDGRDTTTSTIGLRLPMQRTFWDGRVTGNWDLYLSEWRTRGLAGQRRHYTQIGVVPMFRYRFDAGQSPWFVEGGIGVSHMNEPYQTASKRFSTQWNFSDHLGLGRNFGSARQHELGLYIKHVSNAGLRRPNPGETFVQLRYGYNF</sequence>
<comment type="caution">
    <text evidence="2">The sequence shown here is derived from an EMBL/GenBank/DDBJ whole genome shotgun (WGS) entry which is preliminary data.</text>
</comment>
<comment type="subunit">
    <text evidence="1">Homodimer.</text>
</comment>
<evidence type="ECO:0000256" key="1">
    <source>
        <dbReference type="PIRNR" id="PIRNR029681"/>
    </source>
</evidence>
<dbReference type="RefSeq" id="WP_310371476.1">
    <property type="nucleotide sequence ID" value="NZ_JAVDXT010000001.1"/>
</dbReference>
<dbReference type="Proteomes" id="UP001180487">
    <property type="component" value="Unassembled WGS sequence"/>
</dbReference>
<dbReference type="Pfam" id="PF09411">
    <property type="entry name" value="PagL"/>
    <property type="match status" value="1"/>
</dbReference>
<comment type="subcellular location">
    <subcellularLocation>
        <location evidence="1">Cell outer membrane</location>
        <topology evidence="1">Multi-pass membrane protein</topology>
    </subcellularLocation>
</comment>
<proteinExistence type="inferred from homology"/>